<dbReference type="STRING" id="545696.HOLDEFILI_03119"/>
<reference evidence="1 2" key="2">
    <citation type="submission" date="2009-02" db="EMBL/GenBank/DDBJ databases">
        <title>Draft genome sequence of Holdemania filiformis DSM 12042.</title>
        <authorList>
            <person name="Sudarsanam P."/>
            <person name="Ley R."/>
            <person name="Guruge J."/>
            <person name="Turnbaugh P.J."/>
            <person name="Mahowald M."/>
            <person name="Liep D."/>
            <person name="Gordon J."/>
        </authorList>
    </citation>
    <scope>NUCLEOTIDE SEQUENCE [LARGE SCALE GENOMIC DNA]</scope>
    <source>
        <strain evidence="1 2">DSM 12042</strain>
    </source>
</reference>
<reference evidence="1 2" key="1">
    <citation type="submission" date="2008-12" db="EMBL/GenBank/DDBJ databases">
        <authorList>
            <person name="Fulton L."/>
            <person name="Clifton S."/>
            <person name="Fulton B."/>
            <person name="Xu J."/>
            <person name="Minx P."/>
            <person name="Pepin K.H."/>
            <person name="Johnson M."/>
            <person name="Bhonagiri V."/>
            <person name="Nash W.E."/>
            <person name="Mardis E.R."/>
            <person name="Wilson R.K."/>
        </authorList>
    </citation>
    <scope>NUCLEOTIDE SEQUENCE [LARGE SCALE GENOMIC DNA]</scope>
    <source>
        <strain evidence="1 2">DSM 12042</strain>
    </source>
</reference>
<protein>
    <submittedName>
        <fullName evidence="1">Uncharacterized protein</fullName>
    </submittedName>
</protein>
<dbReference type="EMBL" id="ACCF01000196">
    <property type="protein sequence ID" value="EEF66747.1"/>
    <property type="molecule type" value="Genomic_DNA"/>
</dbReference>
<dbReference type="HOGENOM" id="CLU_3184562_0_0_9"/>
<organism evidence="1 2">
    <name type="scientific">Holdemania filiformis DSM 12042</name>
    <dbReference type="NCBI Taxonomy" id="545696"/>
    <lineage>
        <taxon>Bacteria</taxon>
        <taxon>Bacillati</taxon>
        <taxon>Bacillota</taxon>
        <taxon>Erysipelotrichia</taxon>
        <taxon>Erysipelotrichales</taxon>
        <taxon>Erysipelotrichaceae</taxon>
        <taxon>Holdemania</taxon>
    </lineage>
</organism>
<proteinExistence type="predicted"/>
<name>B9YBB2_9FIRM</name>
<accession>B9YBB2</accession>
<evidence type="ECO:0000313" key="2">
    <source>
        <dbReference type="Proteomes" id="UP000005950"/>
    </source>
</evidence>
<gene>
    <name evidence="1" type="ORF">HOLDEFILI_03119</name>
</gene>
<sequence>MIAGIGKNIQKKESFVVKAPFFAGAESKEKGNPCYFQILMLLYYYK</sequence>
<dbReference type="AlphaFoldDB" id="B9YBB2"/>
<comment type="caution">
    <text evidence="1">The sequence shown here is derived from an EMBL/GenBank/DDBJ whole genome shotgun (WGS) entry which is preliminary data.</text>
</comment>
<dbReference type="Proteomes" id="UP000005950">
    <property type="component" value="Unassembled WGS sequence"/>
</dbReference>
<evidence type="ECO:0000313" key="1">
    <source>
        <dbReference type="EMBL" id="EEF66747.1"/>
    </source>
</evidence>